<name>A0A366DR71_9NOCA</name>
<organism evidence="4 5">
    <name type="scientific">Nocardia puris</name>
    <dbReference type="NCBI Taxonomy" id="208602"/>
    <lineage>
        <taxon>Bacteria</taxon>
        <taxon>Bacillati</taxon>
        <taxon>Actinomycetota</taxon>
        <taxon>Actinomycetes</taxon>
        <taxon>Mycobacteriales</taxon>
        <taxon>Nocardiaceae</taxon>
        <taxon>Nocardia</taxon>
    </lineage>
</organism>
<comment type="similarity">
    <text evidence="1">Belongs to the mycobacterial PPE family.</text>
</comment>
<feature type="compositionally biased region" description="Polar residues" evidence="2">
    <location>
        <begin position="197"/>
        <end position="218"/>
    </location>
</feature>
<evidence type="ECO:0000313" key="4">
    <source>
        <dbReference type="EMBL" id="RBO92586.1"/>
    </source>
</evidence>
<dbReference type="EMBL" id="QNRE01000003">
    <property type="protein sequence ID" value="RBO92586.1"/>
    <property type="molecule type" value="Genomic_DNA"/>
</dbReference>
<evidence type="ECO:0000313" key="5">
    <source>
        <dbReference type="Proteomes" id="UP000252586"/>
    </source>
</evidence>
<reference evidence="4 5" key="1">
    <citation type="submission" date="2018-06" db="EMBL/GenBank/DDBJ databases">
        <title>Genomic Encyclopedia of Type Strains, Phase IV (KMG-IV): sequencing the most valuable type-strain genomes for metagenomic binning, comparative biology and taxonomic classification.</title>
        <authorList>
            <person name="Goeker M."/>
        </authorList>
    </citation>
    <scope>NUCLEOTIDE SEQUENCE [LARGE SCALE GENOMIC DNA]</scope>
    <source>
        <strain evidence="4 5">DSM 44599</strain>
    </source>
</reference>
<sequence>MPDLPRTDPAYAPTVEVFDHLQQREIHQKVQLLDPVALHAGSQAWQGSATGLTDAVAQAHTEIRALIADGWRGGAAGAAADAVRDFEQHGQRLADVFAAVAQRLGQAGDAAEALRAAIGVGEQTEADLSSALLDPTQATAIVATQKAAEHDRQDVVQAMDSIYTNVFLGAGTGVPAFPDAPAGIGAPGSGTPAPGIQITTTVDPSGTPVSQPVSNVVSAPQAETPGATEPEQAEEPQPEREPEASTVPASTTPAAVLPTIPGGTDTAPAVAKPVPVAADTASAAAAPQDRAVRPVAGAPVTAAPAATVPAATVPTTTTSPASADDERKREERRRETNAGDAAVTGMGAGAVGGLMGGALAAADTTRQGSSVAANASRPARPEEDEDDDDLLWEDDDLTFLEPGEENSELIGELDPTTPPVVGEWTELE</sequence>
<dbReference type="RefSeq" id="WP_113975066.1">
    <property type="nucleotide sequence ID" value="NZ_QNRE01000003.1"/>
</dbReference>
<accession>A0A366DR71</accession>
<evidence type="ECO:0000256" key="1">
    <source>
        <dbReference type="ARBA" id="ARBA00010652"/>
    </source>
</evidence>
<comment type="caution">
    <text evidence="4">The sequence shown here is derived from an EMBL/GenBank/DDBJ whole genome shotgun (WGS) entry which is preliminary data.</text>
</comment>
<gene>
    <name evidence="4" type="ORF">DFR74_103230</name>
</gene>
<dbReference type="InterPro" id="IPR038332">
    <property type="entry name" value="PPE_sf"/>
</dbReference>
<proteinExistence type="inferred from homology"/>
<feature type="region of interest" description="Disordered" evidence="2">
    <location>
        <begin position="302"/>
        <end position="346"/>
    </location>
</feature>
<evidence type="ECO:0000259" key="3">
    <source>
        <dbReference type="Pfam" id="PF00823"/>
    </source>
</evidence>
<feature type="compositionally biased region" description="Low complexity" evidence="2">
    <location>
        <begin position="244"/>
        <end position="268"/>
    </location>
</feature>
<evidence type="ECO:0000256" key="2">
    <source>
        <dbReference type="SAM" id="MobiDB-lite"/>
    </source>
</evidence>
<feature type="region of interest" description="Disordered" evidence="2">
    <location>
        <begin position="362"/>
        <end position="390"/>
    </location>
</feature>
<dbReference type="Pfam" id="PF00823">
    <property type="entry name" value="PPE"/>
    <property type="match status" value="1"/>
</dbReference>
<feature type="domain" description="PPE" evidence="3">
    <location>
        <begin position="35"/>
        <end position="171"/>
    </location>
</feature>
<feature type="region of interest" description="Disordered" evidence="2">
    <location>
        <begin position="402"/>
        <end position="428"/>
    </location>
</feature>
<dbReference type="Gene3D" id="1.20.1260.20">
    <property type="entry name" value="PPE superfamily"/>
    <property type="match status" value="1"/>
</dbReference>
<dbReference type="OrthoDB" id="4566777at2"/>
<feature type="compositionally biased region" description="Basic and acidic residues" evidence="2">
    <location>
        <begin position="324"/>
        <end position="337"/>
    </location>
</feature>
<dbReference type="InterPro" id="IPR000030">
    <property type="entry name" value="PPE_dom"/>
</dbReference>
<feature type="compositionally biased region" description="Low complexity" evidence="2">
    <location>
        <begin position="302"/>
        <end position="322"/>
    </location>
</feature>
<dbReference type="Proteomes" id="UP000252586">
    <property type="component" value="Unassembled WGS sequence"/>
</dbReference>
<dbReference type="InterPro" id="IPR036689">
    <property type="entry name" value="ESAT-6-like_sf"/>
</dbReference>
<feature type="region of interest" description="Disordered" evidence="2">
    <location>
        <begin position="184"/>
        <end position="268"/>
    </location>
</feature>
<protein>
    <submittedName>
        <fullName evidence="4">Type VII secretion system (Wss) protein ESAT-6</fullName>
    </submittedName>
</protein>
<keyword evidence="5" id="KW-1185">Reference proteome</keyword>
<dbReference type="AlphaFoldDB" id="A0A366DR71"/>
<dbReference type="SUPFAM" id="SSF140453">
    <property type="entry name" value="EsxAB dimer-like"/>
    <property type="match status" value="1"/>
</dbReference>